<evidence type="ECO:0000313" key="4">
    <source>
        <dbReference type="Proteomes" id="UP000444980"/>
    </source>
</evidence>
<feature type="region of interest" description="Disordered" evidence="1">
    <location>
        <begin position="63"/>
        <end position="89"/>
    </location>
</feature>
<sequence>MRRFFVEWALDLVEWALDLVEWALDLVEWALDPVEWAPEPDAIKVVSGSTRFWVGCQTNPHRTSDLILPRGRGSSQSEPARNTGARLGN</sequence>
<dbReference type="Proteomes" id="UP000444980">
    <property type="component" value="Unassembled WGS sequence"/>
</dbReference>
<evidence type="ECO:0000313" key="2">
    <source>
        <dbReference type="EMBL" id="GED98602.1"/>
    </source>
</evidence>
<dbReference type="EMBL" id="BJOU01000007">
    <property type="protein sequence ID" value="GED98659.1"/>
    <property type="molecule type" value="Genomic_DNA"/>
</dbReference>
<proteinExistence type="predicted"/>
<reference evidence="4" key="1">
    <citation type="submission" date="2019-06" db="EMBL/GenBank/DDBJ databases">
        <title>Gordonia isolated from sludge of a wastewater treatment plant.</title>
        <authorList>
            <person name="Tamura T."/>
            <person name="Aoyama K."/>
            <person name="Kang Y."/>
            <person name="Saito S."/>
            <person name="Akiyama N."/>
            <person name="Yazawa K."/>
            <person name="Gonoi T."/>
            <person name="Mikami Y."/>
        </authorList>
    </citation>
    <scope>NUCLEOTIDE SEQUENCE [LARGE SCALE GENOMIC DNA]</scope>
    <source>
        <strain evidence="4">NBRC 107697</strain>
    </source>
</reference>
<dbReference type="AlphaFoldDB" id="A0A7I9V099"/>
<dbReference type="EMBL" id="BJOU01000002">
    <property type="protein sequence ID" value="GED98602.1"/>
    <property type="molecule type" value="Genomic_DNA"/>
</dbReference>
<name>A0A7I9V099_9ACTN</name>
<protein>
    <submittedName>
        <fullName evidence="2">Uncharacterized protein</fullName>
    </submittedName>
</protein>
<comment type="caution">
    <text evidence="2">The sequence shown here is derived from an EMBL/GenBank/DDBJ whole genome shotgun (WGS) entry which is preliminary data.</text>
</comment>
<gene>
    <name evidence="2" type="ORF">nbrc107697_26410</name>
    <name evidence="3" type="ORF">nbrc107697_26980</name>
</gene>
<evidence type="ECO:0000313" key="3">
    <source>
        <dbReference type="EMBL" id="GED98659.1"/>
    </source>
</evidence>
<evidence type="ECO:0000256" key="1">
    <source>
        <dbReference type="SAM" id="MobiDB-lite"/>
    </source>
</evidence>
<accession>A0A7I9V099</accession>
<keyword evidence="4" id="KW-1185">Reference proteome</keyword>
<reference evidence="2" key="2">
    <citation type="journal article" date="2020" name="Int. J. Syst. Evol. Microbiol.">
        <title>Gordonia crocea sp. nov. and Gordonia spumicola sp. nov. isolated from sludge of a wastewater treatment plant.</title>
        <authorList>
            <person name="Tamura T."/>
            <person name="Saito S."/>
            <person name="Hamada M."/>
            <person name="Kang Y."/>
            <person name="Hoshino Y."/>
            <person name="Gonoi T."/>
            <person name="Mikami Y."/>
            <person name="Yaguchi T."/>
        </authorList>
    </citation>
    <scope>NUCLEOTIDE SEQUENCE</scope>
    <source>
        <strain evidence="2">NBRC 107697</strain>
    </source>
</reference>
<organism evidence="2 4">
    <name type="scientific">Gordonia crocea</name>
    <dbReference type="NCBI Taxonomy" id="589162"/>
    <lineage>
        <taxon>Bacteria</taxon>
        <taxon>Bacillati</taxon>
        <taxon>Actinomycetota</taxon>
        <taxon>Actinomycetes</taxon>
        <taxon>Mycobacteriales</taxon>
        <taxon>Gordoniaceae</taxon>
        <taxon>Gordonia</taxon>
    </lineage>
</organism>